<evidence type="ECO:0000256" key="1">
    <source>
        <dbReference type="SAM" id="MobiDB-lite"/>
    </source>
</evidence>
<gene>
    <name evidence="2" type="ORF">HAP95_12545</name>
</gene>
<evidence type="ECO:0000313" key="2">
    <source>
        <dbReference type="EMBL" id="MBU2760966.1"/>
    </source>
</evidence>
<proteinExistence type="predicted"/>
<evidence type="ECO:0000313" key="3">
    <source>
        <dbReference type="Proteomes" id="UP000755654"/>
    </source>
</evidence>
<comment type="caution">
    <text evidence="2">The sequence shown here is derived from an EMBL/GenBank/DDBJ whole genome shotgun (WGS) entry which is preliminary data.</text>
</comment>
<dbReference type="Proteomes" id="UP000755654">
    <property type="component" value="Unassembled WGS sequence"/>
</dbReference>
<sequence>MDSASQRTVTSPASGGGPLAGCNPDKTSTLVEWQAAYDRYFTYYAQMSPEYMEAKESDYRTRNRGVRWAHQMVEASLGTIWQKVYAKTPTEKREKFWGVLKAKSIFLEDGEGFSLNEDTSDESSTTPSDIQQQVSLF</sequence>
<evidence type="ECO:0008006" key="4">
    <source>
        <dbReference type="Google" id="ProtNLM"/>
    </source>
</evidence>
<accession>A0ABS6A1H5</accession>
<reference evidence="2 3" key="1">
    <citation type="journal article" date="2021" name="ISME J.">
        <title>Genomic evolution of the class Acidithiobacillia: deep-branching Proteobacteria living in extreme acidic conditions.</title>
        <authorList>
            <person name="Moya-Beltran A."/>
            <person name="Beard S."/>
            <person name="Rojas-Villalobos C."/>
            <person name="Issotta F."/>
            <person name="Gallardo Y."/>
            <person name="Ulloa R."/>
            <person name="Giaveno A."/>
            <person name="Degli Esposti M."/>
            <person name="Johnson D.B."/>
            <person name="Quatrini R."/>
        </authorList>
    </citation>
    <scope>NUCLEOTIDE SEQUENCE [LARGE SCALE GENOMIC DNA]</scope>
    <source>
        <strain evidence="2 3">RW2</strain>
    </source>
</reference>
<dbReference type="RefSeq" id="WP_215884523.1">
    <property type="nucleotide sequence ID" value="NZ_JAAOMP010000134.1"/>
</dbReference>
<feature type="compositionally biased region" description="Polar residues" evidence="1">
    <location>
        <begin position="1"/>
        <end position="13"/>
    </location>
</feature>
<dbReference type="EMBL" id="JAAOMP010000134">
    <property type="protein sequence ID" value="MBU2760966.1"/>
    <property type="molecule type" value="Genomic_DNA"/>
</dbReference>
<keyword evidence="3" id="KW-1185">Reference proteome</keyword>
<protein>
    <recommendedName>
        <fullName evidence="4">MADF domain-containing protein</fullName>
    </recommendedName>
</protein>
<feature type="region of interest" description="Disordered" evidence="1">
    <location>
        <begin position="112"/>
        <end position="131"/>
    </location>
</feature>
<feature type="region of interest" description="Disordered" evidence="1">
    <location>
        <begin position="1"/>
        <end position="24"/>
    </location>
</feature>
<organism evidence="2 3">
    <name type="scientific">Acidithiobacillus sulfurivorans</name>
    <dbReference type="NCBI Taxonomy" id="1958756"/>
    <lineage>
        <taxon>Bacteria</taxon>
        <taxon>Pseudomonadati</taxon>
        <taxon>Pseudomonadota</taxon>
        <taxon>Acidithiobacillia</taxon>
        <taxon>Acidithiobacillales</taxon>
        <taxon>Acidithiobacillaceae</taxon>
        <taxon>Acidithiobacillus</taxon>
    </lineage>
</organism>
<name>A0ABS6A1H5_9PROT</name>